<name>A0AA42AVC0_PAPNU</name>
<evidence type="ECO:0000313" key="11">
    <source>
        <dbReference type="Proteomes" id="UP001177140"/>
    </source>
</evidence>
<keyword evidence="3" id="KW-0238">DNA-binding</keyword>
<dbReference type="AlphaFoldDB" id="A0AA42AVC0"/>
<keyword evidence="5" id="KW-0804">Transcription</keyword>
<dbReference type="PANTHER" id="PTHR31839">
    <property type="entry name" value="DEHYDRATION-RESPONSIVE ELEMENT-BINDING PROTEIN 1D"/>
    <property type="match status" value="1"/>
</dbReference>
<evidence type="ECO:0000313" key="10">
    <source>
        <dbReference type="EMBL" id="MCL7041969.1"/>
    </source>
</evidence>
<evidence type="ECO:0000256" key="4">
    <source>
        <dbReference type="ARBA" id="ARBA00023159"/>
    </source>
</evidence>
<dbReference type="PRINTS" id="PR00367">
    <property type="entry name" value="ETHRSPELEMNT"/>
</dbReference>
<gene>
    <name evidence="10" type="ORF">MKW94_008820</name>
</gene>
<dbReference type="PANTHER" id="PTHR31839:SF42">
    <property type="entry name" value="DEHYDRATION-RESPONSIVE ELEMENT-BINDING PROTEIN 1F"/>
    <property type="match status" value="1"/>
</dbReference>
<keyword evidence="11" id="KW-1185">Reference proteome</keyword>
<dbReference type="SMART" id="SM00380">
    <property type="entry name" value="AP2"/>
    <property type="match status" value="1"/>
</dbReference>
<dbReference type="Gene3D" id="3.30.730.10">
    <property type="entry name" value="AP2/ERF domain"/>
    <property type="match status" value="1"/>
</dbReference>
<dbReference type="InterPro" id="IPR045277">
    <property type="entry name" value="DRE1A-I"/>
</dbReference>
<feature type="domain" description="AP2/ERF" evidence="9">
    <location>
        <begin position="125"/>
        <end position="182"/>
    </location>
</feature>
<evidence type="ECO:0000256" key="5">
    <source>
        <dbReference type="ARBA" id="ARBA00023163"/>
    </source>
</evidence>
<evidence type="ECO:0000256" key="3">
    <source>
        <dbReference type="ARBA" id="ARBA00023125"/>
    </source>
</evidence>
<organism evidence="10 11">
    <name type="scientific">Papaver nudicaule</name>
    <name type="common">Iceland poppy</name>
    <dbReference type="NCBI Taxonomy" id="74823"/>
    <lineage>
        <taxon>Eukaryota</taxon>
        <taxon>Viridiplantae</taxon>
        <taxon>Streptophyta</taxon>
        <taxon>Embryophyta</taxon>
        <taxon>Tracheophyta</taxon>
        <taxon>Spermatophyta</taxon>
        <taxon>Magnoliopsida</taxon>
        <taxon>Ranunculales</taxon>
        <taxon>Papaveraceae</taxon>
        <taxon>Papaveroideae</taxon>
        <taxon>Papaver</taxon>
    </lineage>
</organism>
<evidence type="ECO:0000256" key="6">
    <source>
        <dbReference type="ARBA" id="ARBA00023242"/>
    </source>
</evidence>
<sequence>MSQNFASRQLSRREENNVDEVQGSSSTFLDEEALYNMPSLIASMAEGMLLDPPQEGYFFDDEENSMDCSFYQHSYEYSPSSSSSTDQSSFSDLEEFIQSSIPAGQLLSHKKRAGRKIFKETRHPVYRGVRLRKNNKWVCEVREPNSKLRIWLGTHSTPEKAARAYDVAALALRGNLAPLNFEDSLWVLPRAKSSSPKDIQIAAAEAARTFPFPTYSKPSSMKKKYSQSATSDISETDEVSDRISVTFFDEEALYHMPALIASMAEGMLLDPPQDGYYFNDVECNVGSNLWSY</sequence>
<dbReference type="InterPro" id="IPR036955">
    <property type="entry name" value="AP2/ERF_dom_sf"/>
</dbReference>
<evidence type="ECO:0000256" key="7">
    <source>
        <dbReference type="ARBA" id="ARBA00024343"/>
    </source>
</evidence>
<evidence type="ECO:0000256" key="2">
    <source>
        <dbReference type="ARBA" id="ARBA00023015"/>
    </source>
</evidence>
<keyword evidence="2" id="KW-0805">Transcription regulation</keyword>
<dbReference type="EMBL" id="JAJJMA010229752">
    <property type="protein sequence ID" value="MCL7041969.1"/>
    <property type="molecule type" value="Genomic_DNA"/>
</dbReference>
<dbReference type="InterPro" id="IPR001471">
    <property type="entry name" value="AP2/ERF_dom"/>
</dbReference>
<reference evidence="10" key="1">
    <citation type="submission" date="2022-03" db="EMBL/GenBank/DDBJ databases">
        <title>A functionally conserved STORR gene fusion in Papaver species that diverged 16.8 million years ago.</title>
        <authorList>
            <person name="Catania T."/>
        </authorList>
    </citation>
    <scope>NUCLEOTIDE SEQUENCE</scope>
    <source>
        <strain evidence="10">S-191538</strain>
    </source>
</reference>
<keyword evidence="6" id="KW-0539">Nucleus</keyword>
<comment type="subcellular location">
    <subcellularLocation>
        <location evidence="1">Nucleus</location>
    </subcellularLocation>
</comment>
<feature type="region of interest" description="Disordered" evidence="8">
    <location>
        <begin position="1"/>
        <end position="24"/>
    </location>
</feature>
<dbReference type="CDD" id="cd00018">
    <property type="entry name" value="AP2"/>
    <property type="match status" value="1"/>
</dbReference>
<dbReference type="GO" id="GO:0005634">
    <property type="term" value="C:nucleus"/>
    <property type="evidence" value="ECO:0007669"/>
    <property type="project" value="UniProtKB-SubCell"/>
</dbReference>
<protein>
    <recommendedName>
        <fullName evidence="9">AP2/ERF domain-containing protein</fullName>
    </recommendedName>
</protein>
<evidence type="ECO:0000256" key="8">
    <source>
        <dbReference type="SAM" id="MobiDB-lite"/>
    </source>
</evidence>
<comment type="similarity">
    <text evidence="7">Belongs to the AP2/ERF transcription factor family. ERF subfamily.</text>
</comment>
<evidence type="ECO:0000259" key="9">
    <source>
        <dbReference type="PROSITE" id="PS51032"/>
    </source>
</evidence>
<dbReference type="GO" id="GO:0003677">
    <property type="term" value="F:DNA binding"/>
    <property type="evidence" value="ECO:0007669"/>
    <property type="project" value="UniProtKB-KW"/>
</dbReference>
<evidence type="ECO:0000256" key="1">
    <source>
        <dbReference type="ARBA" id="ARBA00004123"/>
    </source>
</evidence>
<keyword evidence="4" id="KW-0010">Activator</keyword>
<dbReference type="Proteomes" id="UP001177140">
    <property type="component" value="Unassembled WGS sequence"/>
</dbReference>
<proteinExistence type="inferred from homology"/>
<dbReference type="InterPro" id="IPR016177">
    <property type="entry name" value="DNA-bd_dom_sf"/>
</dbReference>
<dbReference type="PROSITE" id="PS51032">
    <property type="entry name" value="AP2_ERF"/>
    <property type="match status" value="1"/>
</dbReference>
<accession>A0AA42AVC0</accession>
<dbReference type="GO" id="GO:0003700">
    <property type="term" value="F:DNA-binding transcription factor activity"/>
    <property type="evidence" value="ECO:0007669"/>
    <property type="project" value="InterPro"/>
</dbReference>
<comment type="caution">
    <text evidence="10">The sequence shown here is derived from an EMBL/GenBank/DDBJ whole genome shotgun (WGS) entry which is preliminary data.</text>
</comment>
<dbReference type="SUPFAM" id="SSF54171">
    <property type="entry name" value="DNA-binding domain"/>
    <property type="match status" value="1"/>
</dbReference>
<dbReference type="Pfam" id="PF00847">
    <property type="entry name" value="AP2"/>
    <property type="match status" value="1"/>
</dbReference>